<keyword evidence="3" id="KW-0813">Transport</keyword>
<feature type="domain" description="Multidrug export protein EmrA/FarA alpha-helical hairpin" evidence="10">
    <location>
        <begin position="98"/>
        <end position="218"/>
    </location>
</feature>
<dbReference type="SUPFAM" id="SSF111369">
    <property type="entry name" value="HlyD-like secretion proteins"/>
    <property type="match status" value="2"/>
</dbReference>
<evidence type="ECO:0000256" key="8">
    <source>
        <dbReference type="ARBA" id="ARBA00023136"/>
    </source>
</evidence>
<dbReference type="Pfam" id="PF25963">
    <property type="entry name" value="Beta-barrel_AAEA"/>
    <property type="match status" value="1"/>
</dbReference>
<evidence type="ECO:0000256" key="4">
    <source>
        <dbReference type="ARBA" id="ARBA00022475"/>
    </source>
</evidence>
<keyword evidence="7 9" id="KW-1133">Transmembrane helix</keyword>
<dbReference type="AlphaFoldDB" id="A0A2T5MCC6"/>
<evidence type="ECO:0000256" key="1">
    <source>
        <dbReference type="ARBA" id="ARBA00004383"/>
    </source>
</evidence>
<keyword evidence="6 9" id="KW-0812">Transmembrane</keyword>
<dbReference type="RefSeq" id="WP_107941170.1">
    <property type="nucleotide sequence ID" value="NZ_QANS01000006.1"/>
</dbReference>
<evidence type="ECO:0000259" key="10">
    <source>
        <dbReference type="Pfam" id="PF25885"/>
    </source>
</evidence>
<evidence type="ECO:0000256" key="5">
    <source>
        <dbReference type="ARBA" id="ARBA00022519"/>
    </source>
</evidence>
<dbReference type="InterPro" id="IPR058634">
    <property type="entry name" value="AaeA-lik-b-barrel"/>
</dbReference>
<dbReference type="GO" id="GO:0046677">
    <property type="term" value="P:response to antibiotic"/>
    <property type="evidence" value="ECO:0007669"/>
    <property type="project" value="UniProtKB-ARBA"/>
</dbReference>
<accession>A0A2T5MCC6</accession>
<keyword evidence="5" id="KW-0997">Cell inner membrane</keyword>
<name>A0A2T5MCC6_9GAMM</name>
<gene>
    <name evidence="12" type="ORF">CJD38_14860</name>
</gene>
<evidence type="ECO:0000313" key="12">
    <source>
        <dbReference type="EMBL" id="PTU30229.1"/>
    </source>
</evidence>
<dbReference type="Gene3D" id="2.40.50.100">
    <property type="match status" value="1"/>
</dbReference>
<keyword evidence="4" id="KW-1003">Cell membrane</keyword>
<sequence>MRNNIHTANESAANAAEPSNGKRQRVLLIIGTIFLTIGIIWLLLWLFVFSKRETTDDAYVAGNQVSISTQVPGTVIAVFADDTQMVKAGQVLVKLDPTDAQVSFAKAKSALGQAVRQARQLVEVAGQNDAALTSRQLDLDRAQADLARREPLLAARAISPEEVAHAREAVKNANAALDMVKRQSAGAHALVDGTSLAENPSVLQAKAVFRDAWIGAQRAAIVSPVTGYVAQRAVQVGQHVQPGQALMSVIPLHNLWIDANFKEVQLKHLRIGQPVEVDADAYGSSVKFQGKVAGLGAGTGSAFALLPPQNASGNWIKVVQRVPVRITLDEQQLQKYPLRIGLSTTVKVDTSDRSGSVLAVASAAQAVASTEVYVQDLEKAEAEADAVIRANMPSGNKR</sequence>
<comment type="caution">
    <text evidence="12">The sequence shown here is derived from an EMBL/GenBank/DDBJ whole genome shotgun (WGS) entry which is preliminary data.</text>
</comment>
<feature type="domain" description="p-hydroxybenzoic acid efflux pump subunit AaeA-like beta-barrel" evidence="11">
    <location>
        <begin position="256"/>
        <end position="348"/>
    </location>
</feature>
<reference evidence="12 13" key="1">
    <citation type="submission" date="2018-04" db="EMBL/GenBank/DDBJ databases">
        <title>Novel species isolated from glacier.</title>
        <authorList>
            <person name="Liu Q."/>
            <person name="Xin Y.-H."/>
        </authorList>
    </citation>
    <scope>NUCLEOTIDE SEQUENCE [LARGE SCALE GENOMIC DNA]</scope>
    <source>
        <strain evidence="12 13">GT1R17</strain>
    </source>
</reference>
<feature type="transmembrane region" description="Helical" evidence="9">
    <location>
        <begin position="26"/>
        <end position="48"/>
    </location>
</feature>
<proteinExistence type="inferred from homology"/>
<evidence type="ECO:0000259" key="11">
    <source>
        <dbReference type="Pfam" id="PF25963"/>
    </source>
</evidence>
<evidence type="ECO:0000313" key="13">
    <source>
        <dbReference type="Proteomes" id="UP000244248"/>
    </source>
</evidence>
<organism evidence="12 13">
    <name type="scientific">Stenotrophobium rhamnosiphilum</name>
    <dbReference type="NCBI Taxonomy" id="2029166"/>
    <lineage>
        <taxon>Bacteria</taxon>
        <taxon>Pseudomonadati</taxon>
        <taxon>Pseudomonadota</taxon>
        <taxon>Gammaproteobacteria</taxon>
        <taxon>Nevskiales</taxon>
        <taxon>Nevskiaceae</taxon>
        <taxon>Stenotrophobium</taxon>
    </lineage>
</organism>
<dbReference type="PANTHER" id="PTHR30386">
    <property type="entry name" value="MEMBRANE FUSION SUBUNIT OF EMRAB-TOLC MULTIDRUG EFFLUX PUMP"/>
    <property type="match status" value="1"/>
</dbReference>
<evidence type="ECO:0000256" key="6">
    <source>
        <dbReference type="ARBA" id="ARBA00022692"/>
    </source>
</evidence>
<comment type="subcellular location">
    <subcellularLocation>
        <location evidence="1">Cell inner membrane</location>
        <topology evidence="1">Single-pass membrane protein</topology>
        <orientation evidence="1">Periplasmic side</orientation>
    </subcellularLocation>
</comment>
<dbReference type="EMBL" id="QANS01000006">
    <property type="protein sequence ID" value="PTU30229.1"/>
    <property type="molecule type" value="Genomic_DNA"/>
</dbReference>
<keyword evidence="13" id="KW-1185">Reference proteome</keyword>
<dbReference type="GO" id="GO:0005886">
    <property type="term" value="C:plasma membrane"/>
    <property type="evidence" value="ECO:0007669"/>
    <property type="project" value="UniProtKB-SubCell"/>
</dbReference>
<dbReference type="InterPro" id="IPR050739">
    <property type="entry name" value="MFP"/>
</dbReference>
<evidence type="ECO:0000256" key="2">
    <source>
        <dbReference type="ARBA" id="ARBA00009477"/>
    </source>
</evidence>
<dbReference type="OrthoDB" id="9811754at2"/>
<keyword evidence="8 9" id="KW-0472">Membrane</keyword>
<dbReference type="FunFam" id="2.40.30.170:FF:000003">
    <property type="entry name" value="Multidrug resistance protein A"/>
    <property type="match status" value="1"/>
</dbReference>
<dbReference type="Pfam" id="PF25885">
    <property type="entry name" value="HH_EMRA"/>
    <property type="match status" value="1"/>
</dbReference>
<dbReference type="Proteomes" id="UP000244248">
    <property type="component" value="Unassembled WGS sequence"/>
</dbReference>
<evidence type="ECO:0000256" key="7">
    <source>
        <dbReference type="ARBA" id="ARBA00022989"/>
    </source>
</evidence>
<comment type="similarity">
    <text evidence="2">Belongs to the membrane fusion protein (MFP) (TC 8.A.1) family.</text>
</comment>
<evidence type="ECO:0000256" key="9">
    <source>
        <dbReference type="SAM" id="Phobius"/>
    </source>
</evidence>
<dbReference type="GO" id="GO:1990961">
    <property type="term" value="P:xenobiotic detoxification by transmembrane export across the plasma membrane"/>
    <property type="evidence" value="ECO:0007669"/>
    <property type="project" value="UniProtKB-ARBA"/>
</dbReference>
<dbReference type="InterPro" id="IPR058633">
    <property type="entry name" value="EmrA/FarA_HH"/>
</dbReference>
<dbReference type="PANTHER" id="PTHR30386:SF19">
    <property type="entry name" value="MULTIDRUG EXPORT PROTEIN EMRA-RELATED"/>
    <property type="match status" value="1"/>
</dbReference>
<protein>
    <submittedName>
        <fullName evidence="12">EmrA/EmrK family multidrug efflux transporter periplasmic adaptor subunit</fullName>
    </submittedName>
</protein>
<dbReference type="GO" id="GO:0015721">
    <property type="term" value="P:bile acid and bile salt transport"/>
    <property type="evidence" value="ECO:0007669"/>
    <property type="project" value="UniProtKB-ARBA"/>
</dbReference>
<evidence type="ECO:0000256" key="3">
    <source>
        <dbReference type="ARBA" id="ARBA00022448"/>
    </source>
</evidence>
<dbReference type="Gene3D" id="2.40.30.170">
    <property type="match status" value="1"/>
</dbReference>